<dbReference type="PROSITE" id="PS00658">
    <property type="entry name" value="FORK_HEAD_2"/>
    <property type="match status" value="1"/>
</dbReference>
<feature type="compositionally biased region" description="Low complexity" evidence="7">
    <location>
        <begin position="415"/>
        <end position="424"/>
    </location>
</feature>
<name>A0A9P4TVF4_9PEZI</name>
<evidence type="ECO:0000256" key="4">
    <source>
        <dbReference type="ARBA" id="ARBA00023163"/>
    </source>
</evidence>
<dbReference type="PANTHER" id="PTHR46078">
    <property type="entry name" value="FORKHEAD BOX PROTEIN J2 FAMILY MEMBER"/>
    <property type="match status" value="1"/>
</dbReference>
<comment type="caution">
    <text evidence="9">The sequence shown here is derived from an EMBL/GenBank/DDBJ whole genome shotgun (WGS) entry which is preliminary data.</text>
</comment>
<feature type="compositionally biased region" description="Low complexity" evidence="7">
    <location>
        <begin position="742"/>
        <end position="752"/>
    </location>
</feature>
<dbReference type="PROSITE" id="PS50039">
    <property type="entry name" value="FORK_HEAD_3"/>
    <property type="match status" value="1"/>
</dbReference>
<organism evidence="9 10">
    <name type="scientific">Tothia fuscella</name>
    <dbReference type="NCBI Taxonomy" id="1048955"/>
    <lineage>
        <taxon>Eukaryota</taxon>
        <taxon>Fungi</taxon>
        <taxon>Dikarya</taxon>
        <taxon>Ascomycota</taxon>
        <taxon>Pezizomycotina</taxon>
        <taxon>Dothideomycetes</taxon>
        <taxon>Pleosporomycetidae</taxon>
        <taxon>Venturiales</taxon>
        <taxon>Cylindrosympodiaceae</taxon>
        <taxon>Tothia</taxon>
    </lineage>
</organism>
<sequence length="761" mass="83329">MAATRRAPAVQIFQDSIDSPDDSDFTHLVQPLRDVTSDQNISLSPTYFEPTGLSPLKAAARYSSSPPARVLAPSNFNAITIPPPPELPYTDSPVKKSSPAYVTPFEDPLLQQTSFGGYKSSHTAMDKENLYAVPIPSEASIYSDSIYPTKAGPKRKLTDSAPLASLGERSSNVNIKKQKQLTKSDPPFPELVHIQLPDPEDMPLIEDDGKKPPLSYAMLIGQSILRAPNRRLTLANIYKWISDSFSFYNSIESGWQNSIRHNLSLNKAFHKQDRPKEDPGKGCYWAITPGMEIQFLKEQPRRPLTKTSSFAYTDHSDTMRPSTSSSNIGFRSERSMSKKIDSSKFPEETELSSDATIPASDPAIHEGIDPDNHLSMPPPSSRNIRSSPPPADIRSSPPPAGGEQGDREDTPPPAARAAASSRPSGGRKRKFLAATGGLGDSGYFSSIESSVPRNNARSHFLTSEADLDHPTKKRGRAEEEIARIRSSSFDSPTKNRPDLLQPLGAFPSSSPFRPFEQAAKRGPLTPAVIFKKPARPPMSVSPNTNLRNHREHVRKMLGSPDKSLGILDSLSPFPFPNLDLPNPDTFELYGNENLNFDVFADDSPLKSAKRPRLERANTTSGILADITGSNTRLSDMMRPDFKVKRLASPVRIKSPLKRYITELPPPPTSNPNATLPQIPEEEDYLFGVELPSDDSEQGIDLTQSFQKIGAPASASPAINRTGLMLAPPSTWSRATGSPSKPPAGAARVGRPPLSRSYTNKW</sequence>
<comment type="subcellular location">
    <subcellularLocation>
        <location evidence="1 6">Nucleus</location>
    </subcellularLocation>
</comment>
<evidence type="ECO:0000256" key="7">
    <source>
        <dbReference type="SAM" id="MobiDB-lite"/>
    </source>
</evidence>
<feature type="compositionally biased region" description="Polar residues" evidence="7">
    <location>
        <begin position="319"/>
        <end position="329"/>
    </location>
</feature>
<dbReference type="InterPro" id="IPR036390">
    <property type="entry name" value="WH_DNA-bd_sf"/>
</dbReference>
<gene>
    <name evidence="9" type="ORF">EJ08DRAFT_594068</name>
</gene>
<dbReference type="Pfam" id="PF00250">
    <property type="entry name" value="Forkhead"/>
    <property type="match status" value="1"/>
</dbReference>
<evidence type="ECO:0000256" key="1">
    <source>
        <dbReference type="ARBA" id="ARBA00004123"/>
    </source>
</evidence>
<feature type="compositionally biased region" description="Polar residues" evidence="7">
    <location>
        <begin position="729"/>
        <end position="738"/>
    </location>
</feature>
<reference evidence="9" key="1">
    <citation type="journal article" date="2020" name="Stud. Mycol.">
        <title>101 Dothideomycetes genomes: a test case for predicting lifestyles and emergence of pathogens.</title>
        <authorList>
            <person name="Haridas S."/>
            <person name="Albert R."/>
            <person name="Binder M."/>
            <person name="Bloem J."/>
            <person name="Labutti K."/>
            <person name="Salamov A."/>
            <person name="Andreopoulos B."/>
            <person name="Baker S."/>
            <person name="Barry K."/>
            <person name="Bills G."/>
            <person name="Bluhm B."/>
            <person name="Cannon C."/>
            <person name="Castanera R."/>
            <person name="Culley D."/>
            <person name="Daum C."/>
            <person name="Ezra D."/>
            <person name="Gonzalez J."/>
            <person name="Henrissat B."/>
            <person name="Kuo A."/>
            <person name="Liang C."/>
            <person name="Lipzen A."/>
            <person name="Lutzoni F."/>
            <person name="Magnuson J."/>
            <person name="Mondo S."/>
            <person name="Nolan M."/>
            <person name="Ohm R."/>
            <person name="Pangilinan J."/>
            <person name="Park H.-J."/>
            <person name="Ramirez L."/>
            <person name="Alfaro M."/>
            <person name="Sun H."/>
            <person name="Tritt A."/>
            <person name="Yoshinaga Y."/>
            <person name="Zwiers L.-H."/>
            <person name="Turgeon B."/>
            <person name="Goodwin S."/>
            <person name="Spatafora J."/>
            <person name="Crous P."/>
            <person name="Grigoriev I."/>
        </authorList>
    </citation>
    <scope>NUCLEOTIDE SEQUENCE</scope>
    <source>
        <strain evidence="9">CBS 130266</strain>
    </source>
</reference>
<evidence type="ECO:0000259" key="8">
    <source>
        <dbReference type="PROSITE" id="PS50039"/>
    </source>
</evidence>
<feature type="domain" description="Fork-head" evidence="8">
    <location>
        <begin position="211"/>
        <end position="306"/>
    </location>
</feature>
<feature type="region of interest" description="Disordered" evidence="7">
    <location>
        <begin position="719"/>
        <end position="761"/>
    </location>
</feature>
<keyword evidence="3 6" id="KW-0238">DNA-binding</keyword>
<evidence type="ECO:0000313" key="9">
    <source>
        <dbReference type="EMBL" id="KAF2425788.1"/>
    </source>
</evidence>
<accession>A0A9P4TVF4</accession>
<evidence type="ECO:0000256" key="2">
    <source>
        <dbReference type="ARBA" id="ARBA00023015"/>
    </source>
</evidence>
<feature type="region of interest" description="Disordered" evidence="7">
    <location>
        <begin position="309"/>
        <end position="497"/>
    </location>
</feature>
<protein>
    <recommendedName>
        <fullName evidence="8">Fork-head domain-containing protein</fullName>
    </recommendedName>
</protein>
<dbReference type="GO" id="GO:0005634">
    <property type="term" value="C:nucleus"/>
    <property type="evidence" value="ECO:0007669"/>
    <property type="project" value="UniProtKB-SubCell"/>
</dbReference>
<evidence type="ECO:0000256" key="3">
    <source>
        <dbReference type="ARBA" id="ARBA00023125"/>
    </source>
</evidence>
<dbReference type="GO" id="GO:0000978">
    <property type="term" value="F:RNA polymerase II cis-regulatory region sequence-specific DNA binding"/>
    <property type="evidence" value="ECO:0007669"/>
    <property type="project" value="TreeGrafter"/>
</dbReference>
<dbReference type="EMBL" id="MU007067">
    <property type="protein sequence ID" value="KAF2425788.1"/>
    <property type="molecule type" value="Genomic_DNA"/>
</dbReference>
<dbReference type="SMART" id="SM00339">
    <property type="entry name" value="FH"/>
    <property type="match status" value="1"/>
</dbReference>
<dbReference type="Proteomes" id="UP000800235">
    <property type="component" value="Unassembled WGS sequence"/>
</dbReference>
<feature type="compositionally biased region" description="Polar residues" evidence="7">
    <location>
        <begin position="443"/>
        <end position="461"/>
    </location>
</feature>
<feature type="compositionally biased region" description="Basic and acidic residues" evidence="7">
    <location>
        <begin position="331"/>
        <end position="347"/>
    </location>
</feature>
<dbReference type="PRINTS" id="PR00053">
    <property type="entry name" value="FORKHEAD"/>
</dbReference>
<feature type="compositionally biased region" description="Basic and acidic residues" evidence="7">
    <location>
        <begin position="466"/>
        <end position="483"/>
    </location>
</feature>
<evidence type="ECO:0000256" key="6">
    <source>
        <dbReference type="PROSITE-ProRule" id="PRU00089"/>
    </source>
</evidence>
<keyword evidence="2" id="KW-0805">Transcription regulation</keyword>
<dbReference type="SUPFAM" id="SSF46785">
    <property type="entry name" value="Winged helix' DNA-binding domain"/>
    <property type="match status" value="1"/>
</dbReference>
<dbReference type="InterPro" id="IPR036388">
    <property type="entry name" value="WH-like_DNA-bd_sf"/>
</dbReference>
<dbReference type="FunFam" id="1.10.10.10:FF:000260">
    <property type="entry name" value="Forkhead transcription factor (Sep1)"/>
    <property type="match status" value="1"/>
</dbReference>
<keyword evidence="4" id="KW-0804">Transcription</keyword>
<dbReference type="Gene3D" id="1.10.10.10">
    <property type="entry name" value="Winged helix-like DNA-binding domain superfamily/Winged helix DNA-binding domain"/>
    <property type="match status" value="1"/>
</dbReference>
<feature type="compositionally biased region" description="Pro residues" evidence="7">
    <location>
        <begin position="387"/>
        <end position="400"/>
    </location>
</feature>
<dbReference type="AlphaFoldDB" id="A0A9P4TVF4"/>
<dbReference type="InterPro" id="IPR045912">
    <property type="entry name" value="FOXJ2/3-like"/>
</dbReference>
<dbReference type="PANTHER" id="PTHR46078:SF2">
    <property type="entry name" value="FORK-HEAD DOMAIN-CONTAINING PROTEIN"/>
    <property type="match status" value="1"/>
</dbReference>
<dbReference type="OrthoDB" id="5954824at2759"/>
<dbReference type="CDD" id="cd00059">
    <property type="entry name" value="FH_FOX"/>
    <property type="match status" value="1"/>
</dbReference>
<evidence type="ECO:0000256" key="5">
    <source>
        <dbReference type="ARBA" id="ARBA00023242"/>
    </source>
</evidence>
<keyword evidence="10" id="KW-1185">Reference proteome</keyword>
<feature type="DNA-binding region" description="Fork-head" evidence="6">
    <location>
        <begin position="211"/>
        <end position="306"/>
    </location>
</feature>
<dbReference type="InterPro" id="IPR001766">
    <property type="entry name" value="Fork_head_dom"/>
</dbReference>
<keyword evidence="5 6" id="KW-0539">Nucleus</keyword>
<evidence type="ECO:0000313" key="10">
    <source>
        <dbReference type="Proteomes" id="UP000800235"/>
    </source>
</evidence>
<proteinExistence type="predicted"/>
<dbReference type="InterPro" id="IPR030456">
    <property type="entry name" value="TF_fork_head_CS_2"/>
</dbReference>
<feature type="compositionally biased region" description="Basic and acidic residues" evidence="7">
    <location>
        <begin position="363"/>
        <end position="372"/>
    </location>
</feature>
<dbReference type="GO" id="GO:0001228">
    <property type="term" value="F:DNA-binding transcription activator activity, RNA polymerase II-specific"/>
    <property type="evidence" value="ECO:0007669"/>
    <property type="project" value="UniProtKB-ARBA"/>
</dbReference>